<reference evidence="2" key="1">
    <citation type="journal article" date="2019" name="Sci. Rep.">
        <title>Draft genome of Tanacetum cinerariifolium, the natural source of mosquito coil.</title>
        <authorList>
            <person name="Yamashiro T."/>
            <person name="Shiraishi A."/>
            <person name="Satake H."/>
            <person name="Nakayama K."/>
        </authorList>
    </citation>
    <scope>NUCLEOTIDE SEQUENCE</scope>
</reference>
<feature type="compositionally biased region" description="Low complexity" evidence="1">
    <location>
        <begin position="173"/>
        <end position="182"/>
    </location>
</feature>
<name>A0A699HKY2_TANCI</name>
<feature type="compositionally biased region" description="Basic and acidic residues" evidence="1">
    <location>
        <begin position="44"/>
        <end position="61"/>
    </location>
</feature>
<comment type="caution">
    <text evidence="2">The sequence shown here is derived from an EMBL/GenBank/DDBJ whole genome shotgun (WGS) entry which is preliminary data.</text>
</comment>
<feature type="region of interest" description="Disordered" evidence="1">
    <location>
        <begin position="150"/>
        <end position="219"/>
    </location>
</feature>
<feature type="compositionally biased region" description="Basic and acidic residues" evidence="1">
    <location>
        <begin position="150"/>
        <end position="172"/>
    </location>
</feature>
<feature type="compositionally biased region" description="Acidic residues" evidence="1">
    <location>
        <begin position="185"/>
        <end position="197"/>
    </location>
</feature>
<protein>
    <submittedName>
        <fullName evidence="2">Uncharacterized protein</fullName>
    </submittedName>
</protein>
<evidence type="ECO:0000256" key="1">
    <source>
        <dbReference type="SAM" id="MobiDB-lite"/>
    </source>
</evidence>
<proteinExistence type="predicted"/>
<dbReference type="AlphaFoldDB" id="A0A699HKY2"/>
<organism evidence="2">
    <name type="scientific">Tanacetum cinerariifolium</name>
    <name type="common">Dalmatian daisy</name>
    <name type="synonym">Chrysanthemum cinerariifolium</name>
    <dbReference type="NCBI Taxonomy" id="118510"/>
    <lineage>
        <taxon>Eukaryota</taxon>
        <taxon>Viridiplantae</taxon>
        <taxon>Streptophyta</taxon>
        <taxon>Embryophyta</taxon>
        <taxon>Tracheophyta</taxon>
        <taxon>Spermatophyta</taxon>
        <taxon>Magnoliopsida</taxon>
        <taxon>eudicotyledons</taxon>
        <taxon>Gunneridae</taxon>
        <taxon>Pentapetalae</taxon>
        <taxon>asterids</taxon>
        <taxon>campanulids</taxon>
        <taxon>Asterales</taxon>
        <taxon>Asteraceae</taxon>
        <taxon>Asteroideae</taxon>
        <taxon>Anthemideae</taxon>
        <taxon>Anthemidinae</taxon>
        <taxon>Tanacetum</taxon>
    </lineage>
</organism>
<sequence length="417" mass="47915">MALGKTSDLPILHYTRSGSLPWIAFQFLSSSLIHPDDEVNPNKYDAEKKTNDAKDADKQACKDQSTQLPQPPQPPPSRRKTKVLLKKTKKLEAQADDDVILTRLTKLKKKVEALSMFNLPEAIDKSVQAHLKKTLPKDVPDFESKIRKIKDSDETSSKKSKDKDASSKEGKALSKSSKSNKAVDAEEIVQDDAMDVEQDNKDDFVDTQDDAAPTQDRSKWFKQDAVVRPETLDPEWSSKSHNLPVDFFFNKDLKCLKNENIETKYASSLTKPKAARIVLKKRVEDVQLRVESYQTKLKVIRPQVRCDGLDVKEPYTIMHEPRGVVYLNKNKGKYLLRADKLYKFNDGTLKPIWYLLNLMLHNFELGYNASMPKRAWIKKDQKRTTSILKKIEKMLLTRRIMRSLECFVGGRRIKTDF</sequence>
<feature type="region of interest" description="Disordered" evidence="1">
    <location>
        <begin position="36"/>
        <end position="83"/>
    </location>
</feature>
<gene>
    <name evidence="2" type="ORF">Tci_410151</name>
</gene>
<accession>A0A699HKY2</accession>
<dbReference type="EMBL" id="BKCJ010173832">
    <property type="protein sequence ID" value="GEY38177.1"/>
    <property type="molecule type" value="Genomic_DNA"/>
</dbReference>
<evidence type="ECO:0000313" key="2">
    <source>
        <dbReference type="EMBL" id="GEY38177.1"/>
    </source>
</evidence>